<protein>
    <submittedName>
        <fullName evidence="2">Uncharacterized protein</fullName>
    </submittedName>
</protein>
<accession>A0A9J5YYE6</accession>
<dbReference type="EMBL" id="JACXVP010000005">
    <property type="protein sequence ID" value="KAG5605715.1"/>
    <property type="molecule type" value="Genomic_DNA"/>
</dbReference>
<evidence type="ECO:0000256" key="1">
    <source>
        <dbReference type="SAM" id="MobiDB-lite"/>
    </source>
</evidence>
<dbReference type="Proteomes" id="UP000824120">
    <property type="component" value="Chromosome 5"/>
</dbReference>
<evidence type="ECO:0000313" key="3">
    <source>
        <dbReference type="Proteomes" id="UP000824120"/>
    </source>
</evidence>
<feature type="region of interest" description="Disordered" evidence="1">
    <location>
        <begin position="1"/>
        <end position="70"/>
    </location>
</feature>
<sequence length="70" mass="7876">PARCNFEEQGVPNAPKVQPQIEVEKDKLKDREEFRNKKAKTSGNESGTPAPRNIGEFNNPNSENLRARPT</sequence>
<gene>
    <name evidence="2" type="ORF">H5410_027207</name>
</gene>
<name>A0A9J5YYE6_SOLCO</name>
<reference evidence="2 3" key="1">
    <citation type="submission" date="2020-09" db="EMBL/GenBank/DDBJ databases">
        <title>De no assembly of potato wild relative species, Solanum commersonii.</title>
        <authorList>
            <person name="Cho K."/>
        </authorList>
    </citation>
    <scope>NUCLEOTIDE SEQUENCE [LARGE SCALE GENOMIC DNA]</scope>
    <source>
        <strain evidence="2">LZ3.2</strain>
        <tissue evidence="2">Leaf</tissue>
    </source>
</reference>
<feature type="non-terminal residue" evidence="2">
    <location>
        <position position="70"/>
    </location>
</feature>
<proteinExistence type="predicted"/>
<dbReference type="AlphaFoldDB" id="A0A9J5YYE6"/>
<keyword evidence="3" id="KW-1185">Reference proteome</keyword>
<organism evidence="2 3">
    <name type="scientific">Solanum commersonii</name>
    <name type="common">Commerson's wild potato</name>
    <name type="synonym">Commerson's nightshade</name>
    <dbReference type="NCBI Taxonomy" id="4109"/>
    <lineage>
        <taxon>Eukaryota</taxon>
        <taxon>Viridiplantae</taxon>
        <taxon>Streptophyta</taxon>
        <taxon>Embryophyta</taxon>
        <taxon>Tracheophyta</taxon>
        <taxon>Spermatophyta</taxon>
        <taxon>Magnoliopsida</taxon>
        <taxon>eudicotyledons</taxon>
        <taxon>Gunneridae</taxon>
        <taxon>Pentapetalae</taxon>
        <taxon>asterids</taxon>
        <taxon>lamiids</taxon>
        <taxon>Solanales</taxon>
        <taxon>Solanaceae</taxon>
        <taxon>Solanoideae</taxon>
        <taxon>Solaneae</taxon>
        <taxon>Solanum</taxon>
    </lineage>
</organism>
<evidence type="ECO:0000313" key="2">
    <source>
        <dbReference type="EMBL" id="KAG5605715.1"/>
    </source>
</evidence>
<feature type="compositionally biased region" description="Basic and acidic residues" evidence="1">
    <location>
        <begin position="22"/>
        <end position="36"/>
    </location>
</feature>
<comment type="caution">
    <text evidence="2">The sequence shown here is derived from an EMBL/GenBank/DDBJ whole genome shotgun (WGS) entry which is preliminary data.</text>
</comment>